<accession>A0ABU8AEG8</accession>
<dbReference type="RefSeq" id="WP_334558747.1">
    <property type="nucleotide sequence ID" value="NZ_JARUMK010000002.1"/>
</dbReference>
<evidence type="ECO:0000256" key="1">
    <source>
        <dbReference type="SAM" id="MobiDB-lite"/>
    </source>
</evidence>
<gene>
    <name evidence="2" type="ORF">QBA37_35155</name>
</gene>
<feature type="region of interest" description="Disordered" evidence="1">
    <location>
        <begin position="41"/>
        <end position="72"/>
    </location>
</feature>
<evidence type="ECO:0000313" key="2">
    <source>
        <dbReference type="EMBL" id="MEH0564411.1"/>
    </source>
</evidence>
<proteinExistence type="predicted"/>
<name>A0ABU8AEG8_9ACTN</name>
<feature type="compositionally biased region" description="Low complexity" evidence="1">
    <location>
        <begin position="44"/>
        <end position="53"/>
    </location>
</feature>
<evidence type="ECO:0000313" key="3">
    <source>
        <dbReference type="Proteomes" id="UP001382181"/>
    </source>
</evidence>
<keyword evidence="3" id="KW-1185">Reference proteome</keyword>
<comment type="caution">
    <text evidence="2">The sequence shown here is derived from an EMBL/GenBank/DDBJ whole genome shotgun (WGS) entry which is preliminary data.</text>
</comment>
<dbReference type="Proteomes" id="UP001382181">
    <property type="component" value="Unassembled WGS sequence"/>
</dbReference>
<evidence type="ECO:0008006" key="4">
    <source>
        <dbReference type="Google" id="ProtNLM"/>
    </source>
</evidence>
<dbReference type="EMBL" id="JARUMK010000002">
    <property type="protein sequence ID" value="MEH0564411.1"/>
    <property type="molecule type" value="Genomic_DNA"/>
</dbReference>
<organism evidence="2 3">
    <name type="scientific">Streptomyces silvae</name>
    <dbReference type="NCBI Taxonomy" id="2803812"/>
    <lineage>
        <taxon>Bacteria</taxon>
        <taxon>Bacillati</taxon>
        <taxon>Actinomycetota</taxon>
        <taxon>Actinomycetes</taxon>
        <taxon>Kitasatosporales</taxon>
        <taxon>Streptomycetaceae</taxon>
        <taxon>Streptomyces</taxon>
    </lineage>
</organism>
<sequence>MDNHERSARRAKLLLAGLAVLVVGALGVGGITAYSLIDEDSSRTPAAGPTAAGETKPSGPASAGSGAEMTPERAKKIALPAPTGQEGGASTGFPHSPGGAISAVVHFWEEYAWMDDQRARQQLEVVTSPDAAGYIDKQISEVRKLREGAGLPASGGTPAGVTFTTTVDAVRMRSLAADDLPRGDVVHIWLSFDRYATTPDKATDDNPVKGDTTDFIVKWQEGAWRITDEEAYVEQRTLPVAYDPDSPFAWRDQWVQVRHED</sequence>
<protein>
    <recommendedName>
        <fullName evidence="4">Integral membrane protein</fullName>
    </recommendedName>
</protein>
<reference evidence="2 3" key="1">
    <citation type="submission" date="2023-04" db="EMBL/GenBank/DDBJ databases">
        <title>Genomic diversity of scab-causing Streptomyces spp. in the province of Quebec, Canada.</title>
        <authorList>
            <person name="Biessy A."/>
            <person name="Cadieux M."/>
            <person name="Ciotola M."/>
            <person name="Filion M."/>
        </authorList>
    </citation>
    <scope>NUCLEOTIDE SEQUENCE [LARGE SCALE GENOMIC DNA]</scope>
    <source>
        <strain evidence="2 3">B21-103</strain>
    </source>
</reference>